<gene>
    <name evidence="1" type="ORF">UFOVP274_27</name>
</gene>
<evidence type="ECO:0000313" key="1">
    <source>
        <dbReference type="EMBL" id="CAB4134660.1"/>
    </source>
</evidence>
<protein>
    <submittedName>
        <fullName evidence="1">Uncharacterized protein</fullName>
    </submittedName>
</protein>
<dbReference type="EMBL" id="LR796296">
    <property type="protein sequence ID" value="CAB4134660.1"/>
    <property type="molecule type" value="Genomic_DNA"/>
</dbReference>
<proteinExistence type="predicted"/>
<accession>A0A6J5LNL1</accession>
<sequence>MGISHAYTQTVADGTATSVVRPSDWNSGHILVQQISGNTAGVSSISGTNLVWAGGNNVTLSANGSTVSIVGPTTTPQTAFVFNNANGVTFGTNGSTVTASVQTNYAATDVTTNAVATSVSSLFFQTSASSNLVAVSNSSLFQLTANTGNITSNAVNTSVTSNYFLTANSSLLQATSATSAITSNAVNTSVSSLFQQTSATSAITSNAFPSANTTKFAGTGTTFAGTNATATIGLNSNGLALSLSAAAGGGGGGGSVNISAGTTSNNLTNFVFANSNNASFGLNGSTITGQVRANYISFFNINASGGWTSQSTATNATDTQLTVLQINWRDNIYADQNSNSIEIAGPNFQNNANVSWTTARNIIGGKVNNVVQAVAPIKLSAGTVSTTATSYLFSDSPTVSFGLNGGTITASAVGGGNASITVSAGTSTANLNSLVFSNSNGLAFGLNGSTVTGSYTVPTQTTQTQASGAIAGTGFTSTTTAGTAVTASLGTNGLTMAVPQFLTTAALSGDTTKYAGVGYTSTTQAGTTVGATHNTAGLSMAWPPFITTYAAQTNQTQASGNIAGVGTTFGGTNVSGSMTLNSNGLALSLSAPTPGGGGAINVSAGTASGNLQTIVFSNSNGVSFGLNGSTITASAAGGGGGGVAIAGGAGGTQSTGTVWFANAPGPGYVDFNLNTALSAMIGAVSYSNNAIISGVLPPTNTSFVTSGLAVAGTSSSVIIGREYVFDSPAYVNQYLHQLSVSTSALPGFTITGTIFTNTAGGTFTSTAAGSVGMTLTQWILQRQGSGPADVNWNNISTISSNSVYYQNALTISVSGSGARSTGTVSFSTTAANIYPGSFDSAGNATYYTVSANSDSTFQSTSANNGSFSSNIGNSIGATWIGARVSGPRLLRVPIVSQSFQPPSLIFAFANRTAGQTAGASNYGTQITSNINFTSAFMMLSRLNMASDFGLTRAAVPYGSFNPYGLSTGAFTNTFGNTAVNTGALIYNGYFSYGTYDANNVTQS</sequence>
<organism evidence="1">
    <name type="scientific">uncultured Caudovirales phage</name>
    <dbReference type="NCBI Taxonomy" id="2100421"/>
    <lineage>
        <taxon>Viruses</taxon>
        <taxon>Duplodnaviria</taxon>
        <taxon>Heunggongvirae</taxon>
        <taxon>Uroviricota</taxon>
        <taxon>Caudoviricetes</taxon>
        <taxon>Peduoviridae</taxon>
        <taxon>Maltschvirus</taxon>
        <taxon>Maltschvirus maltsch</taxon>
    </lineage>
</organism>
<name>A0A6J5LNL1_9CAUD</name>
<reference evidence="1" key="1">
    <citation type="submission" date="2020-04" db="EMBL/GenBank/DDBJ databases">
        <authorList>
            <person name="Chiriac C."/>
            <person name="Salcher M."/>
            <person name="Ghai R."/>
            <person name="Kavagutti S V."/>
        </authorList>
    </citation>
    <scope>NUCLEOTIDE SEQUENCE</scope>
</reference>